<evidence type="ECO:0000313" key="6">
    <source>
        <dbReference type="EMBL" id="KAF0294585.1"/>
    </source>
</evidence>
<keyword evidence="2 4" id="KW-0863">Zinc-finger</keyword>
<organism evidence="6 7">
    <name type="scientific">Amphibalanus amphitrite</name>
    <name type="common">Striped barnacle</name>
    <name type="synonym">Balanus amphitrite</name>
    <dbReference type="NCBI Taxonomy" id="1232801"/>
    <lineage>
        <taxon>Eukaryota</taxon>
        <taxon>Metazoa</taxon>
        <taxon>Ecdysozoa</taxon>
        <taxon>Arthropoda</taxon>
        <taxon>Crustacea</taxon>
        <taxon>Multicrustacea</taxon>
        <taxon>Cirripedia</taxon>
        <taxon>Thoracica</taxon>
        <taxon>Thoracicalcarea</taxon>
        <taxon>Balanomorpha</taxon>
        <taxon>Balanoidea</taxon>
        <taxon>Balanidae</taxon>
        <taxon>Amphibalaninae</taxon>
        <taxon>Amphibalanus</taxon>
    </lineage>
</organism>
<accession>A0A6A4VKK9</accession>
<comment type="caution">
    <text evidence="6">The sequence shown here is derived from an EMBL/GenBank/DDBJ whole genome shotgun (WGS) entry which is preliminary data.</text>
</comment>
<dbReference type="InterPro" id="IPR000058">
    <property type="entry name" value="Znf_AN1"/>
</dbReference>
<dbReference type="AlphaFoldDB" id="A0A6A4VKK9"/>
<dbReference type="PROSITE" id="PS51039">
    <property type="entry name" value="ZF_AN1"/>
    <property type="match status" value="1"/>
</dbReference>
<evidence type="ECO:0000313" key="7">
    <source>
        <dbReference type="Proteomes" id="UP000440578"/>
    </source>
</evidence>
<evidence type="ECO:0000256" key="4">
    <source>
        <dbReference type="PROSITE-ProRule" id="PRU00449"/>
    </source>
</evidence>
<evidence type="ECO:0000256" key="3">
    <source>
        <dbReference type="ARBA" id="ARBA00022833"/>
    </source>
</evidence>
<keyword evidence="3" id="KW-0862">Zinc</keyword>
<dbReference type="Gene3D" id="4.10.1110.10">
    <property type="entry name" value="AN1-like Zinc finger"/>
    <property type="match status" value="2"/>
</dbReference>
<dbReference type="PANTHER" id="PTHR14677:SF20">
    <property type="entry name" value="ZINC FINGER AN1-TYPE CONTAINING 2A-RELATED"/>
    <property type="match status" value="1"/>
</dbReference>
<dbReference type="SMART" id="SM00154">
    <property type="entry name" value="ZnF_AN1"/>
    <property type="match status" value="2"/>
</dbReference>
<evidence type="ECO:0000259" key="5">
    <source>
        <dbReference type="PROSITE" id="PS51039"/>
    </source>
</evidence>
<keyword evidence="1" id="KW-0479">Metal-binding</keyword>
<keyword evidence="7" id="KW-1185">Reference proteome</keyword>
<evidence type="ECO:0000256" key="2">
    <source>
        <dbReference type="ARBA" id="ARBA00022771"/>
    </source>
</evidence>
<dbReference type="Pfam" id="PF25327">
    <property type="entry name" value="UBL_ZFAND1"/>
    <property type="match status" value="1"/>
</dbReference>
<dbReference type="GO" id="GO:0005737">
    <property type="term" value="C:cytoplasm"/>
    <property type="evidence" value="ECO:0007669"/>
    <property type="project" value="TreeGrafter"/>
</dbReference>
<dbReference type="GO" id="GO:0008270">
    <property type="term" value="F:zinc ion binding"/>
    <property type="evidence" value="ECO:0007669"/>
    <property type="project" value="UniProtKB-KW"/>
</dbReference>
<name>A0A6A4VKK9_AMPAM</name>
<dbReference type="SUPFAM" id="SSF118310">
    <property type="entry name" value="AN1-like Zinc finger"/>
    <property type="match status" value="2"/>
</dbReference>
<dbReference type="Pfam" id="PF01428">
    <property type="entry name" value="zf-AN1"/>
    <property type="match status" value="2"/>
</dbReference>
<feature type="domain" description="AN1-type" evidence="5">
    <location>
        <begin position="6"/>
        <end position="54"/>
    </location>
</feature>
<dbReference type="InterPro" id="IPR035896">
    <property type="entry name" value="AN1-like_Znf"/>
</dbReference>
<reference evidence="6 7" key="1">
    <citation type="submission" date="2019-07" db="EMBL/GenBank/DDBJ databases">
        <title>Draft genome assembly of a fouling barnacle, Amphibalanus amphitrite (Darwin, 1854): The first reference genome for Thecostraca.</title>
        <authorList>
            <person name="Kim W."/>
        </authorList>
    </citation>
    <scope>NUCLEOTIDE SEQUENCE [LARGE SCALE GENOMIC DNA]</scope>
    <source>
        <strain evidence="6">SNU_AA5</strain>
        <tissue evidence="6">Soma without cirri and trophi</tissue>
    </source>
</reference>
<dbReference type="OrthoDB" id="25675at2759"/>
<proteinExistence type="predicted"/>
<dbReference type="InterPro" id="IPR057358">
    <property type="entry name" value="UBL_ZFAND1-like"/>
</dbReference>
<dbReference type="EMBL" id="VIIS01001676">
    <property type="protein sequence ID" value="KAF0294585.1"/>
    <property type="molecule type" value="Genomic_DNA"/>
</dbReference>
<sequence length="274" mass="29465">MMAELPTLGEQCGLASCRQLDFLPIACQHCARSFCRDHASADAHGCDKRPEPAQADLSSSTRIYACHVSGCGAAELTPVVCPDCGRGCCLAHRHPAGHGCAAWQAQQADAARRLPEFQRAAALQAERLSAAPVVVSSGRSERARKTARQVQLMRLKQRAAGAGSVPLADRRYLLLVAPGGRGAPRPVFVSRRWTLGRAVDALADLCGASNNNDRTGGRRLLLYRYTDGGRVGDAMDTVIEELPDGQMDNAETVVLEYGDPADTHRSDVTKYELK</sequence>
<gene>
    <name evidence="6" type="primary">ZFAND1</name>
    <name evidence="6" type="ORF">FJT64_007759</name>
</gene>
<dbReference type="PANTHER" id="PTHR14677">
    <property type="entry name" value="ARSENITE INDUCUBLE RNA ASSOCIATED PROTEIN AIP-1-RELATED"/>
    <property type="match status" value="1"/>
</dbReference>
<dbReference type="Proteomes" id="UP000440578">
    <property type="component" value="Unassembled WGS sequence"/>
</dbReference>
<protein>
    <submittedName>
        <fullName evidence="6">AN1-type zinc finger protein 1</fullName>
    </submittedName>
</protein>
<evidence type="ECO:0000256" key="1">
    <source>
        <dbReference type="ARBA" id="ARBA00022723"/>
    </source>
</evidence>